<accession>A0A429VB54</accession>
<proteinExistence type="predicted"/>
<feature type="transmembrane region" description="Helical" evidence="1">
    <location>
        <begin position="83"/>
        <end position="99"/>
    </location>
</feature>
<reference evidence="3 4" key="1">
    <citation type="submission" date="2018-12" db="EMBL/GenBank/DDBJ databases">
        <title>Sphingomonas sp. HMF7854 Genome sequencing and assembly.</title>
        <authorList>
            <person name="Cha I."/>
            <person name="Kang H."/>
            <person name="Kim H."/>
            <person name="Kang J."/>
            <person name="Joh K."/>
        </authorList>
    </citation>
    <scope>NUCLEOTIDE SEQUENCE [LARGE SCALE GENOMIC DNA]</scope>
    <source>
        <strain evidence="3 4">HMF7854</strain>
    </source>
</reference>
<evidence type="ECO:0000313" key="4">
    <source>
        <dbReference type="Proteomes" id="UP000274661"/>
    </source>
</evidence>
<dbReference type="Pfam" id="PF11127">
    <property type="entry name" value="YgaP-like_TM"/>
    <property type="match status" value="1"/>
</dbReference>
<name>A0A429VB54_9SPHN</name>
<feature type="transmembrane region" description="Helical" evidence="1">
    <location>
        <begin position="105"/>
        <end position="123"/>
    </location>
</feature>
<dbReference type="InterPro" id="IPR021309">
    <property type="entry name" value="YgaP-like_TM"/>
</dbReference>
<sequence length="153" mass="16188">MPSPFARRASRSVAGRRCCSPGSARCTSFRRHAELAAAESRQILRPLPLCPISDSVAFGGAVATVPRQGEDAMLKNVGPEDRLVRVVVALVLAALIYLVPITGTAALLTGLVAAVLLVTGLLARCPAYKLIGVDTSIQEQPYSTTDERAGFRN</sequence>
<organism evidence="3 4">
    <name type="scientific">Sphingomonas ginkgonis</name>
    <dbReference type="NCBI Taxonomy" id="2315330"/>
    <lineage>
        <taxon>Bacteria</taxon>
        <taxon>Pseudomonadati</taxon>
        <taxon>Pseudomonadota</taxon>
        <taxon>Alphaproteobacteria</taxon>
        <taxon>Sphingomonadales</taxon>
        <taxon>Sphingomonadaceae</taxon>
        <taxon>Sphingomonas</taxon>
    </lineage>
</organism>
<feature type="domain" description="Inner membrane protein YgaP-like transmembrane" evidence="2">
    <location>
        <begin position="73"/>
        <end position="136"/>
    </location>
</feature>
<keyword evidence="1" id="KW-0812">Transmembrane</keyword>
<dbReference type="OrthoDB" id="9804804at2"/>
<dbReference type="Proteomes" id="UP000274661">
    <property type="component" value="Unassembled WGS sequence"/>
</dbReference>
<keyword evidence="4" id="KW-1185">Reference proteome</keyword>
<evidence type="ECO:0000313" key="3">
    <source>
        <dbReference type="EMBL" id="RST31219.1"/>
    </source>
</evidence>
<dbReference type="EMBL" id="RWJF01000001">
    <property type="protein sequence ID" value="RST31219.1"/>
    <property type="molecule type" value="Genomic_DNA"/>
</dbReference>
<protein>
    <submittedName>
        <fullName evidence="3">DUF2892 domain-containing protein</fullName>
    </submittedName>
</protein>
<evidence type="ECO:0000259" key="2">
    <source>
        <dbReference type="Pfam" id="PF11127"/>
    </source>
</evidence>
<keyword evidence="1" id="KW-1133">Transmembrane helix</keyword>
<gene>
    <name evidence="3" type="ORF">HMF7854_10500</name>
</gene>
<evidence type="ECO:0000256" key="1">
    <source>
        <dbReference type="SAM" id="Phobius"/>
    </source>
</evidence>
<dbReference type="AlphaFoldDB" id="A0A429VB54"/>
<keyword evidence="1" id="KW-0472">Membrane</keyword>
<comment type="caution">
    <text evidence="3">The sequence shown here is derived from an EMBL/GenBank/DDBJ whole genome shotgun (WGS) entry which is preliminary data.</text>
</comment>